<dbReference type="PANTHER" id="PTHR31707">
    <property type="entry name" value="PECTINESTERASE"/>
    <property type="match status" value="1"/>
</dbReference>
<evidence type="ECO:0000256" key="4">
    <source>
        <dbReference type="ARBA" id="ARBA00022801"/>
    </source>
</evidence>
<evidence type="ECO:0000256" key="8">
    <source>
        <dbReference type="SAM" id="MobiDB-lite"/>
    </source>
</evidence>
<feature type="active site" evidence="6">
    <location>
        <position position="420"/>
    </location>
</feature>
<dbReference type="Pfam" id="PF01095">
    <property type="entry name" value="Pectinesterase"/>
    <property type="match status" value="1"/>
</dbReference>
<dbReference type="SMART" id="SM00856">
    <property type="entry name" value="PMEI"/>
    <property type="match status" value="1"/>
</dbReference>
<gene>
    <name evidence="11" type="primary">A03p037030.1_BraROA</name>
    <name evidence="11" type="ORF">IGI04_011609</name>
</gene>
<comment type="pathway">
    <text evidence="1 7">Glycan metabolism; pectin degradation; 2-dehydro-3-deoxy-D-gluconate from pectin: step 1/5.</text>
</comment>
<comment type="catalytic activity">
    <reaction evidence="7">
        <text>[(1-&gt;4)-alpha-D-galacturonosyl methyl ester](n) + n H2O = [(1-&gt;4)-alpha-D-galacturonosyl](n) + n methanol + n H(+)</text>
        <dbReference type="Rhea" id="RHEA:22380"/>
        <dbReference type="Rhea" id="RHEA-COMP:14570"/>
        <dbReference type="Rhea" id="RHEA-COMP:14573"/>
        <dbReference type="ChEBI" id="CHEBI:15377"/>
        <dbReference type="ChEBI" id="CHEBI:15378"/>
        <dbReference type="ChEBI" id="CHEBI:17790"/>
        <dbReference type="ChEBI" id="CHEBI:140522"/>
        <dbReference type="ChEBI" id="CHEBI:140523"/>
        <dbReference type="EC" id="3.1.1.11"/>
    </reaction>
</comment>
<keyword evidence="9" id="KW-1133">Transmembrane helix</keyword>
<reference evidence="11 12" key="1">
    <citation type="submission" date="2021-03" db="EMBL/GenBank/DDBJ databases">
        <authorList>
            <person name="King G.J."/>
            <person name="Bancroft I."/>
            <person name="Baten A."/>
            <person name="Bloomfield J."/>
            <person name="Borpatragohain P."/>
            <person name="He Z."/>
            <person name="Irish N."/>
            <person name="Irwin J."/>
            <person name="Liu K."/>
            <person name="Mauleon R.P."/>
            <person name="Moore J."/>
            <person name="Morris R."/>
            <person name="Ostergaard L."/>
            <person name="Wang B."/>
            <person name="Wells R."/>
        </authorList>
    </citation>
    <scope>NUCLEOTIDE SEQUENCE [LARGE SCALE GENOMIC DNA]</scope>
    <source>
        <strain evidence="11">R-o-18</strain>
        <tissue evidence="11">Leaf</tissue>
    </source>
</reference>
<evidence type="ECO:0000256" key="7">
    <source>
        <dbReference type="RuleBase" id="RU000589"/>
    </source>
</evidence>
<evidence type="ECO:0000313" key="12">
    <source>
        <dbReference type="Proteomes" id="UP000823674"/>
    </source>
</evidence>
<evidence type="ECO:0000313" key="11">
    <source>
        <dbReference type="EMBL" id="KAG5405490.1"/>
    </source>
</evidence>
<keyword evidence="9" id="KW-0472">Membrane</keyword>
<feature type="non-terminal residue" evidence="11">
    <location>
        <position position="1"/>
    </location>
</feature>
<evidence type="ECO:0000256" key="3">
    <source>
        <dbReference type="ARBA" id="ARBA00007786"/>
    </source>
</evidence>
<dbReference type="InterPro" id="IPR006501">
    <property type="entry name" value="Pectinesterase_inhib_dom"/>
</dbReference>
<feature type="transmembrane region" description="Helical" evidence="9">
    <location>
        <begin position="15"/>
        <end position="35"/>
    </location>
</feature>
<keyword evidence="12" id="KW-1185">Reference proteome</keyword>
<proteinExistence type="inferred from homology"/>
<comment type="caution">
    <text evidence="11">The sequence shown here is derived from an EMBL/GenBank/DDBJ whole genome shotgun (WGS) entry which is preliminary data.</text>
</comment>
<feature type="domain" description="Pectinesterase inhibitor" evidence="10">
    <location>
        <begin position="48"/>
        <end position="201"/>
    </location>
</feature>
<dbReference type="InterPro" id="IPR012334">
    <property type="entry name" value="Pectin_lyas_fold"/>
</dbReference>
<dbReference type="NCBIfam" id="TIGR01614">
    <property type="entry name" value="PME_inhib"/>
    <property type="match status" value="1"/>
</dbReference>
<comment type="similarity">
    <text evidence="3">In the C-terminal section; belongs to the pectinesterase family.</text>
</comment>
<dbReference type="InterPro" id="IPR035513">
    <property type="entry name" value="Invertase/methylesterase_inhib"/>
</dbReference>
<sequence>NHKEMALDEDKKQRCLVAGSVSAVLLIMVVSVAVITSKNSPNENQIRQTTKAVKAVCAPTDYKDICLKSIMDASPNSTEPLELIKLAINVTIESINQGLKKASIDVKPKTDEDPEAKDAFELCEKLMFDAIDDLKKCLNRGFSAAQIVGFVEDLRVWLSGAIAFQQTCIDSFKEIKSNTLMIDMRKIFKPSKRLTSNSLAMVTELSTILPNSNTTGLTKALSKYARKLLNTEEDGIPTWVRPEVRRLMEEEAPPIELEPQPPPPPPPARTDAVVAQDGSGQFKTIAEALNFVPKDNSPFIIYIKTGIYKEQVKITKKMPYVTMIGDGQNLTIITGSLNFGIGRVKTFLTATVTIEGEHFTAKAIGIENTAGPDGRQAVAMRVSADYAVFYECKFDGYQDTLFVHSQRQFYRDCTVTGTIDFVFGDAKCILQNSVIVFRKPKKGQTCVVAAQGRSDRHESTGLVFQNCHITGDEEYMAMRPAKKSFLGRPWKRFSRTIMLMSALDDVIDPDGWLPWKGEFALKTLYFAEYLSGGFGANDSLRVKWPGVKNITAEDAQLYTGGRFLGGDSWIPHTQVPYIANL</sequence>
<evidence type="ECO:0000256" key="5">
    <source>
        <dbReference type="ARBA" id="ARBA00023085"/>
    </source>
</evidence>
<dbReference type="EC" id="3.1.1.11" evidence="7"/>
<dbReference type="Gene3D" id="1.20.140.40">
    <property type="entry name" value="Invertase/pectin methylesterase inhibitor family protein"/>
    <property type="match status" value="1"/>
</dbReference>
<accession>A0ABQ7N5Y4</accession>
<dbReference type="Gene3D" id="2.160.20.10">
    <property type="entry name" value="Single-stranded right-handed beta-helix, Pectin lyase-like"/>
    <property type="match status" value="1"/>
</dbReference>
<evidence type="ECO:0000256" key="6">
    <source>
        <dbReference type="PROSITE-ProRule" id="PRU10040"/>
    </source>
</evidence>
<dbReference type="CDD" id="cd15798">
    <property type="entry name" value="PMEI-like_3"/>
    <property type="match status" value="1"/>
</dbReference>
<dbReference type="PROSITE" id="PS00503">
    <property type="entry name" value="PECTINESTERASE_2"/>
    <property type="match status" value="1"/>
</dbReference>
<dbReference type="InterPro" id="IPR000070">
    <property type="entry name" value="Pectinesterase_cat"/>
</dbReference>
<name>A0ABQ7N5Y4_BRACM</name>
<dbReference type="EMBL" id="JADBGQ010000003">
    <property type="protein sequence ID" value="KAG5405490.1"/>
    <property type="molecule type" value="Genomic_DNA"/>
</dbReference>
<dbReference type="SUPFAM" id="SSF101148">
    <property type="entry name" value="Plant invertase/pectin methylesterase inhibitor"/>
    <property type="match status" value="1"/>
</dbReference>
<keyword evidence="9" id="KW-0812">Transmembrane</keyword>
<dbReference type="InterPro" id="IPR011050">
    <property type="entry name" value="Pectin_lyase_fold/virulence"/>
</dbReference>
<evidence type="ECO:0000256" key="1">
    <source>
        <dbReference type="ARBA" id="ARBA00005184"/>
    </source>
</evidence>
<organism evidence="11 12">
    <name type="scientific">Brassica rapa subsp. trilocularis</name>
    <dbReference type="NCBI Taxonomy" id="1813537"/>
    <lineage>
        <taxon>Eukaryota</taxon>
        <taxon>Viridiplantae</taxon>
        <taxon>Streptophyta</taxon>
        <taxon>Embryophyta</taxon>
        <taxon>Tracheophyta</taxon>
        <taxon>Spermatophyta</taxon>
        <taxon>Magnoliopsida</taxon>
        <taxon>eudicotyledons</taxon>
        <taxon>Gunneridae</taxon>
        <taxon>Pentapetalae</taxon>
        <taxon>rosids</taxon>
        <taxon>malvids</taxon>
        <taxon>Brassicales</taxon>
        <taxon>Brassicaceae</taxon>
        <taxon>Brassiceae</taxon>
        <taxon>Brassica</taxon>
    </lineage>
</organism>
<keyword evidence="4 7" id="KW-0378">Hydrolase</keyword>
<evidence type="ECO:0000256" key="9">
    <source>
        <dbReference type="SAM" id="Phobius"/>
    </source>
</evidence>
<evidence type="ECO:0000259" key="10">
    <source>
        <dbReference type="SMART" id="SM00856"/>
    </source>
</evidence>
<feature type="compositionally biased region" description="Pro residues" evidence="8">
    <location>
        <begin position="259"/>
        <end position="268"/>
    </location>
</feature>
<dbReference type="Proteomes" id="UP000823674">
    <property type="component" value="Chromosome A03"/>
</dbReference>
<protein>
    <recommendedName>
        <fullName evidence="7">Pectinesterase</fullName>
        <ecNumber evidence="7">3.1.1.11</ecNumber>
    </recommendedName>
</protein>
<feature type="region of interest" description="Disordered" evidence="8">
    <location>
        <begin position="254"/>
        <end position="274"/>
    </location>
</feature>
<dbReference type="InterPro" id="IPR033131">
    <property type="entry name" value="Pectinesterase_Asp_AS"/>
</dbReference>
<keyword evidence="5 7" id="KW-0063">Aspartyl esterase</keyword>
<comment type="similarity">
    <text evidence="2">In the N-terminal section; belongs to the PMEI family.</text>
</comment>
<evidence type="ECO:0000256" key="2">
    <source>
        <dbReference type="ARBA" id="ARBA00006027"/>
    </source>
</evidence>
<dbReference type="SUPFAM" id="SSF51126">
    <property type="entry name" value="Pectin lyase-like"/>
    <property type="match status" value="1"/>
</dbReference>
<dbReference type="Pfam" id="PF04043">
    <property type="entry name" value="PMEI"/>
    <property type="match status" value="1"/>
</dbReference>